<keyword evidence="4" id="KW-1185">Reference proteome</keyword>
<dbReference type="Pfam" id="PF12053">
    <property type="entry name" value="Par3_HAL_N_term"/>
    <property type="match status" value="1"/>
</dbReference>
<accession>A0A1V9XR78</accession>
<name>A0A1V9XR78_9ACAR</name>
<dbReference type="EMBL" id="MNPL01005679">
    <property type="protein sequence ID" value="OQR75858.1"/>
    <property type="molecule type" value="Genomic_DNA"/>
</dbReference>
<evidence type="ECO:0000259" key="2">
    <source>
        <dbReference type="Pfam" id="PF12053"/>
    </source>
</evidence>
<gene>
    <name evidence="3" type="ORF">BIW11_00694</name>
</gene>
<dbReference type="Gene3D" id="3.10.20.90">
    <property type="entry name" value="Phosphatidylinositol 3-kinase Catalytic Subunit, Chain A, domain 1"/>
    <property type="match status" value="1"/>
</dbReference>
<dbReference type="Proteomes" id="UP000192247">
    <property type="component" value="Unassembled WGS sequence"/>
</dbReference>
<evidence type="ECO:0000313" key="3">
    <source>
        <dbReference type="EMBL" id="OQR75858.1"/>
    </source>
</evidence>
<comment type="caution">
    <text evidence="3">The sequence shown here is derived from an EMBL/GenBank/DDBJ whole genome shotgun (WGS) entry which is preliminary data.</text>
</comment>
<reference evidence="3 4" key="1">
    <citation type="journal article" date="2017" name="Gigascience">
        <title>Draft genome of the honey bee ectoparasitic mite, Tropilaelaps mercedesae, is shaped by the parasitic life history.</title>
        <authorList>
            <person name="Dong X."/>
            <person name="Armstrong S.D."/>
            <person name="Xia D."/>
            <person name="Makepeace B.L."/>
            <person name="Darby A.C."/>
            <person name="Kadowaki T."/>
        </authorList>
    </citation>
    <scope>NUCLEOTIDE SEQUENCE [LARGE SCALE GENOMIC DNA]</scope>
    <source>
        <strain evidence="3">Wuxi-XJTLU</strain>
    </source>
</reference>
<dbReference type="OrthoDB" id="6436769at2759"/>
<evidence type="ECO:0000313" key="4">
    <source>
        <dbReference type="Proteomes" id="UP000192247"/>
    </source>
</evidence>
<protein>
    <submittedName>
        <fullName evidence="3">Partitioning defective 3-like</fullName>
    </submittedName>
</protein>
<feature type="domain" description="Par3/HAL N-terminal" evidence="2">
    <location>
        <begin position="4"/>
        <end position="50"/>
    </location>
</feature>
<sequence length="85" mass="9048">MSSMKVTVNFGPVRVIVPCGVGDIPVREVLELAVARYKKATNKRKFCILEQNPLTASSSHFGEELGSTASSVNAEEGGSADHGDR</sequence>
<proteinExistence type="predicted"/>
<feature type="region of interest" description="Disordered" evidence="1">
    <location>
        <begin position="58"/>
        <end position="85"/>
    </location>
</feature>
<organism evidence="3 4">
    <name type="scientific">Tropilaelaps mercedesae</name>
    <dbReference type="NCBI Taxonomy" id="418985"/>
    <lineage>
        <taxon>Eukaryota</taxon>
        <taxon>Metazoa</taxon>
        <taxon>Ecdysozoa</taxon>
        <taxon>Arthropoda</taxon>
        <taxon>Chelicerata</taxon>
        <taxon>Arachnida</taxon>
        <taxon>Acari</taxon>
        <taxon>Parasitiformes</taxon>
        <taxon>Mesostigmata</taxon>
        <taxon>Gamasina</taxon>
        <taxon>Dermanyssoidea</taxon>
        <taxon>Laelapidae</taxon>
        <taxon>Tropilaelaps</taxon>
    </lineage>
</organism>
<dbReference type="AlphaFoldDB" id="A0A1V9XR78"/>
<dbReference type="InParanoid" id="A0A1V9XR78"/>
<evidence type="ECO:0000256" key="1">
    <source>
        <dbReference type="SAM" id="MobiDB-lite"/>
    </source>
</evidence>
<dbReference type="InterPro" id="IPR021922">
    <property type="entry name" value="Par3/HAL_N"/>
</dbReference>